<dbReference type="PANTHER" id="PTHR33969:SF2">
    <property type="entry name" value="SEGREGATION AND CONDENSATION PROTEIN A"/>
    <property type="match status" value="1"/>
</dbReference>
<reference evidence="4 5" key="1">
    <citation type="submission" date="2020-07" db="EMBL/GenBank/DDBJ databases">
        <title>Facklamia lactis sp. nov., isolated from raw milk.</title>
        <authorList>
            <person name="Doll E.V."/>
            <person name="Huptas C."/>
            <person name="Staib L."/>
            <person name="Wenning M."/>
            <person name="Scherer S."/>
        </authorList>
    </citation>
    <scope>NUCLEOTIDE SEQUENCE [LARGE SCALE GENOMIC DNA]</scope>
    <source>
        <strain evidence="4 5">DSM 111018</strain>
    </source>
</reference>
<dbReference type="HAMAP" id="MF_01805">
    <property type="entry name" value="ScpA"/>
    <property type="match status" value="1"/>
</dbReference>
<evidence type="ECO:0000313" key="4">
    <source>
        <dbReference type="EMBL" id="MBG9985482.1"/>
    </source>
</evidence>
<proteinExistence type="inferred from homology"/>
<keyword evidence="1 3" id="KW-0159">Chromosome partition</keyword>
<dbReference type="InterPro" id="IPR023093">
    <property type="entry name" value="ScpA-like_C"/>
</dbReference>
<comment type="function">
    <text evidence="3">Participates in chromosomal partition during cell division. May act via the formation of a condensin-like complex containing Smc and ScpB that pull DNA away from mid-cell into both cell halves.</text>
</comment>
<keyword evidence="3" id="KW-0132">Cell division</keyword>
<organism evidence="4 5">
    <name type="scientific">Facklamia lactis</name>
    <dbReference type="NCBI Taxonomy" id="2749967"/>
    <lineage>
        <taxon>Bacteria</taxon>
        <taxon>Bacillati</taxon>
        <taxon>Bacillota</taxon>
        <taxon>Bacilli</taxon>
        <taxon>Lactobacillales</taxon>
        <taxon>Aerococcaceae</taxon>
        <taxon>Facklamia</taxon>
    </lineage>
</organism>
<sequence length="250" mass="29208">MELNLNLTAFQGPFDLLLHLIKRMEIDINDIPMREITQQYLKYIQSMSQLNLDVIGDYLVMAASLLEIKSRLLIPIEPEQMDDDEFNEDPRKVLVQQLLIYQQFQNVADALEEKQDQRSKIYSKTPSDLSHYQSFVPLEEGELTLSDLSHSMLQVLQRELERIPKERKIKHDQVSVTEKIHEIRQSFQKIPLGEKLEFNDLLSNPSRPEIIATFMALLELVRKQELIFQQTHNLGNIYIKYGQGVKPDDS</sequence>
<keyword evidence="3" id="KW-0963">Cytoplasm</keyword>
<protein>
    <recommendedName>
        <fullName evidence="2 3">Segregation and condensation protein A</fullName>
    </recommendedName>
</protein>
<dbReference type="InterPro" id="IPR003768">
    <property type="entry name" value="ScpA"/>
</dbReference>
<accession>A0ABS0LNC3</accession>
<dbReference type="Proteomes" id="UP000721415">
    <property type="component" value="Unassembled WGS sequence"/>
</dbReference>
<dbReference type="EMBL" id="JACBXQ010000001">
    <property type="protein sequence ID" value="MBG9985482.1"/>
    <property type="molecule type" value="Genomic_DNA"/>
</dbReference>
<evidence type="ECO:0000313" key="5">
    <source>
        <dbReference type="Proteomes" id="UP000721415"/>
    </source>
</evidence>
<gene>
    <name evidence="3" type="primary">scpA</name>
    <name evidence="4" type="ORF">HZY91_01075</name>
</gene>
<evidence type="ECO:0000256" key="1">
    <source>
        <dbReference type="ARBA" id="ARBA00022829"/>
    </source>
</evidence>
<dbReference type="Pfam" id="PF02616">
    <property type="entry name" value="SMC_ScpA"/>
    <property type="match status" value="1"/>
</dbReference>
<comment type="similarity">
    <text evidence="3">Belongs to the ScpA family.</text>
</comment>
<name>A0ABS0LNC3_9LACT</name>
<dbReference type="PANTHER" id="PTHR33969">
    <property type="entry name" value="SEGREGATION AND CONDENSATION PROTEIN A"/>
    <property type="match status" value="1"/>
</dbReference>
<comment type="subcellular location">
    <subcellularLocation>
        <location evidence="3">Cytoplasm</location>
    </subcellularLocation>
    <text evidence="3">Associated with two foci at the outer edges of the nucleoid region in young cells, and at four foci within both cell halves in older cells.</text>
</comment>
<keyword evidence="3" id="KW-0131">Cell cycle</keyword>
<comment type="caution">
    <text evidence="4">The sequence shown here is derived from an EMBL/GenBank/DDBJ whole genome shotgun (WGS) entry which is preliminary data.</text>
</comment>
<keyword evidence="5" id="KW-1185">Reference proteome</keyword>
<evidence type="ECO:0000256" key="2">
    <source>
        <dbReference type="ARBA" id="ARBA00044777"/>
    </source>
</evidence>
<dbReference type="Gene3D" id="1.10.10.580">
    <property type="entry name" value="Structural maintenance of chromosome 1. Chain E"/>
    <property type="match status" value="1"/>
</dbReference>
<comment type="subunit">
    <text evidence="3">Component of a cohesin-like complex composed of ScpA, ScpB and the Smc homodimer, in which ScpA and ScpB bind to the head domain of Smc. The presence of the three proteins is required for the association of the complex with DNA.</text>
</comment>
<dbReference type="Gene3D" id="6.10.250.2410">
    <property type="match status" value="1"/>
</dbReference>
<evidence type="ECO:0000256" key="3">
    <source>
        <dbReference type="HAMAP-Rule" id="MF_01805"/>
    </source>
</evidence>